<dbReference type="EMBL" id="CP101717">
    <property type="protein sequence ID" value="WLD58529.1"/>
    <property type="molecule type" value="Genomic_DNA"/>
</dbReference>
<reference evidence="2" key="1">
    <citation type="submission" date="2022-07" db="EMBL/GenBank/DDBJ databases">
        <title>Complete genome sequence of Salinispirillum sp. LH10-3-1 capable of multiple carbohydrate inversion isolated from a soda lake.</title>
        <authorList>
            <person name="Liu J."/>
            <person name="Zhai Y."/>
            <person name="Zhang H."/>
            <person name="Yang H."/>
            <person name="Qu J."/>
            <person name="Li J."/>
        </authorList>
    </citation>
    <scope>NUCLEOTIDE SEQUENCE</scope>
    <source>
        <strain evidence="2">LH 10-3-1</strain>
    </source>
</reference>
<dbReference type="PIRSF" id="PIRSF021308">
    <property type="entry name" value="UCP021308"/>
    <property type="match status" value="1"/>
</dbReference>
<accession>A0AB38YHI2</accession>
<name>A0AB38YHI2_9GAMM</name>
<gene>
    <name evidence="2" type="ORF">NFC81_01735</name>
</gene>
<protein>
    <submittedName>
        <fullName evidence="2">YdeI/OmpD-associated family protein</fullName>
    </submittedName>
</protein>
<organism evidence="2">
    <name type="scientific">Salinispirillum sp. LH 10-3-1</name>
    <dbReference type="NCBI Taxonomy" id="2952525"/>
    <lineage>
        <taxon>Bacteria</taxon>
        <taxon>Pseudomonadati</taxon>
        <taxon>Pseudomonadota</taxon>
        <taxon>Gammaproteobacteria</taxon>
        <taxon>Oceanospirillales</taxon>
        <taxon>Saccharospirillaceae</taxon>
        <taxon>Salinispirillum</taxon>
    </lineage>
</organism>
<dbReference type="InterPro" id="IPR016786">
    <property type="entry name" value="YdeI_bac"/>
</dbReference>
<dbReference type="Pfam" id="PF13376">
    <property type="entry name" value="OmdA"/>
    <property type="match status" value="1"/>
</dbReference>
<dbReference type="Pfam" id="PF08818">
    <property type="entry name" value="DUF1801"/>
    <property type="match status" value="1"/>
</dbReference>
<dbReference type="SUPFAM" id="SSF159888">
    <property type="entry name" value="YdhG-like"/>
    <property type="match status" value="1"/>
</dbReference>
<feature type="domain" description="YdhG-like" evidence="1">
    <location>
        <begin position="32"/>
        <end position="129"/>
    </location>
</feature>
<evidence type="ECO:0000313" key="2">
    <source>
        <dbReference type="EMBL" id="WLD58529.1"/>
    </source>
</evidence>
<sequence>MTIPNPAVDEYLAEGCGRCDKVGTPECKVNSWREGLVALRNVVLDTPLVEDRKWGAPCYTLDGQNVVMIGAFNTNFVLSFMKGALLKDEHGLLVAPGENTQSGRVIRFTDTQRVIELAPVLKAYILEAIEIEKAGLRVELRKHEDYEVPLELRQAMDQDEDLKEAFFALTPGRQRSYILHISSAKQAKTREARIEKCRDKIFDGKGFNEY</sequence>
<evidence type="ECO:0000259" key="1">
    <source>
        <dbReference type="Pfam" id="PF08818"/>
    </source>
</evidence>
<dbReference type="RefSeq" id="WP_304995814.1">
    <property type="nucleotide sequence ID" value="NZ_CP101717.1"/>
</dbReference>
<dbReference type="InterPro" id="IPR014922">
    <property type="entry name" value="YdhG-like"/>
</dbReference>
<proteinExistence type="predicted"/>
<dbReference type="AlphaFoldDB" id="A0AB38YHI2"/>